<dbReference type="AlphaFoldDB" id="A0A5S3PBD5"/>
<evidence type="ECO:0000313" key="3">
    <source>
        <dbReference type="Proteomes" id="UP000309550"/>
    </source>
</evidence>
<dbReference type="RefSeq" id="WP_138663472.1">
    <property type="nucleotide sequence ID" value="NZ_VANS01000005.1"/>
</dbReference>
<comment type="caution">
    <text evidence="2">The sequence shown here is derived from an EMBL/GenBank/DDBJ whole genome shotgun (WGS) entry which is preliminary data.</text>
</comment>
<dbReference type="InterPro" id="IPR002654">
    <property type="entry name" value="Glyco_trans_25"/>
</dbReference>
<proteinExistence type="predicted"/>
<dbReference type="GO" id="GO:0016740">
    <property type="term" value="F:transferase activity"/>
    <property type="evidence" value="ECO:0007669"/>
    <property type="project" value="UniProtKB-KW"/>
</dbReference>
<dbReference type="OrthoDB" id="259382at2"/>
<sequence>MVPAFYINLDRVPERAAFMEGQLARAGLSDRSARMPAVDARRAPLSPRYVPHRWGPRWEMTASEVACFESHRALWQRIVDERIEAAMILEDDMLLSARLDAHLSAVPRAGIGWDVVKLDGVPQPARFGPAVALPGVQGVLRPIRQTVASAGCYLLSRAAAAALLARSECYCDHLDDFVFDPTAGLRLWQCMPALAVQTMFSDRARAAALDVTVSTSERTADHAVNHPKSRGPFAYRLAKELRRTARKTAWRFGADAALRRAGGMVGIPDLVDDLGEYRGS</sequence>
<evidence type="ECO:0000313" key="2">
    <source>
        <dbReference type="EMBL" id="TMM50900.1"/>
    </source>
</evidence>
<dbReference type="Proteomes" id="UP000309550">
    <property type="component" value="Unassembled WGS sequence"/>
</dbReference>
<dbReference type="EMBL" id="VANS01000005">
    <property type="protein sequence ID" value="TMM50900.1"/>
    <property type="molecule type" value="Genomic_DNA"/>
</dbReference>
<reference evidence="2 3" key="1">
    <citation type="submission" date="2019-05" db="EMBL/GenBank/DDBJ databases">
        <title>Sulfitobacter sabulilitoris sp. nov., isolated from a marine sand.</title>
        <authorList>
            <person name="Yoon J.-H."/>
        </authorList>
    </citation>
    <scope>NUCLEOTIDE SEQUENCE [LARGE SCALE GENOMIC DNA]</scope>
    <source>
        <strain evidence="2 3">HSMS-29</strain>
    </source>
</reference>
<protein>
    <submittedName>
        <fullName evidence="2">Glycosyltransferase family 25 protein</fullName>
    </submittedName>
</protein>
<organism evidence="2 3">
    <name type="scientific">Sulfitobacter sabulilitoris</name>
    <dbReference type="NCBI Taxonomy" id="2562655"/>
    <lineage>
        <taxon>Bacteria</taxon>
        <taxon>Pseudomonadati</taxon>
        <taxon>Pseudomonadota</taxon>
        <taxon>Alphaproteobacteria</taxon>
        <taxon>Rhodobacterales</taxon>
        <taxon>Roseobacteraceae</taxon>
        <taxon>Sulfitobacter</taxon>
    </lineage>
</organism>
<accession>A0A5S3PBD5</accession>
<keyword evidence="3" id="KW-1185">Reference proteome</keyword>
<gene>
    <name evidence="2" type="ORF">FDT80_16745</name>
</gene>
<dbReference type="Pfam" id="PF01755">
    <property type="entry name" value="Glyco_transf_25"/>
    <property type="match status" value="1"/>
</dbReference>
<keyword evidence="2" id="KW-0808">Transferase</keyword>
<evidence type="ECO:0000259" key="1">
    <source>
        <dbReference type="Pfam" id="PF01755"/>
    </source>
</evidence>
<name>A0A5S3PBD5_9RHOB</name>
<feature type="domain" description="Glycosyl transferase family 25" evidence="1">
    <location>
        <begin position="2"/>
        <end position="104"/>
    </location>
</feature>
<dbReference type="CDD" id="cd06532">
    <property type="entry name" value="Glyco_transf_25"/>
    <property type="match status" value="1"/>
</dbReference>